<gene>
    <name evidence="1" type="ORF">MJO28_003578</name>
</gene>
<comment type="caution">
    <text evidence="1">The sequence shown here is derived from an EMBL/GenBank/DDBJ whole genome shotgun (WGS) entry which is preliminary data.</text>
</comment>
<evidence type="ECO:0000313" key="2">
    <source>
        <dbReference type="Proteomes" id="UP001060170"/>
    </source>
</evidence>
<reference evidence="2" key="2">
    <citation type="journal article" date="2018" name="Mol. Plant Microbe Interact.">
        <title>Genome sequence resources for the wheat stripe rust pathogen (Puccinia striiformis f. sp. tritici) and the barley stripe rust pathogen (Puccinia striiformis f. sp. hordei).</title>
        <authorList>
            <person name="Xia C."/>
            <person name="Wang M."/>
            <person name="Yin C."/>
            <person name="Cornejo O.E."/>
            <person name="Hulbert S.H."/>
            <person name="Chen X."/>
        </authorList>
    </citation>
    <scope>NUCLEOTIDE SEQUENCE [LARGE SCALE GENOMIC DNA]</scope>
    <source>
        <strain evidence="2">93-210</strain>
    </source>
</reference>
<dbReference type="EMBL" id="CM045868">
    <property type="protein sequence ID" value="KAI7956483.1"/>
    <property type="molecule type" value="Genomic_DNA"/>
</dbReference>
<reference evidence="1 2" key="3">
    <citation type="journal article" date="2022" name="Microbiol. Spectr.">
        <title>Folding features and dynamics of 3D genome architecture in plant fungal pathogens.</title>
        <authorList>
            <person name="Xia C."/>
        </authorList>
    </citation>
    <scope>NUCLEOTIDE SEQUENCE [LARGE SCALE GENOMIC DNA]</scope>
    <source>
        <strain evidence="1 2">93-210</strain>
    </source>
</reference>
<evidence type="ECO:0000313" key="1">
    <source>
        <dbReference type="EMBL" id="KAI7956483.1"/>
    </source>
</evidence>
<reference evidence="2" key="1">
    <citation type="journal article" date="2018" name="BMC Genomics">
        <title>Genomic insights into host adaptation between the wheat stripe rust pathogen (Puccinia striiformis f. sp. tritici) and the barley stripe rust pathogen (Puccinia striiformis f. sp. hordei).</title>
        <authorList>
            <person name="Xia C."/>
            <person name="Wang M."/>
            <person name="Yin C."/>
            <person name="Cornejo O.E."/>
            <person name="Hulbert S.H."/>
            <person name="Chen X."/>
        </authorList>
    </citation>
    <scope>NUCLEOTIDE SEQUENCE [LARGE SCALE GENOMIC DNA]</scope>
    <source>
        <strain evidence="2">93-210</strain>
    </source>
</reference>
<protein>
    <submittedName>
        <fullName evidence="1">Uncharacterized protein</fullName>
    </submittedName>
</protein>
<name>A0ACC0ENN2_9BASI</name>
<organism evidence="1 2">
    <name type="scientific">Puccinia striiformis f. sp. tritici</name>
    <dbReference type="NCBI Taxonomy" id="168172"/>
    <lineage>
        <taxon>Eukaryota</taxon>
        <taxon>Fungi</taxon>
        <taxon>Dikarya</taxon>
        <taxon>Basidiomycota</taxon>
        <taxon>Pucciniomycotina</taxon>
        <taxon>Pucciniomycetes</taxon>
        <taxon>Pucciniales</taxon>
        <taxon>Pucciniaceae</taxon>
        <taxon>Puccinia</taxon>
    </lineage>
</organism>
<dbReference type="Proteomes" id="UP001060170">
    <property type="component" value="Chromosome 4"/>
</dbReference>
<proteinExistence type="predicted"/>
<accession>A0ACC0ENN2</accession>
<sequence length="84" mass="9118">MCGAMGPMNRLVKSAELISAVGTDTADGKEIADTRGQKSGGYYGSSFVKFRLQRLNCSSHKTSIGDSYLEYNVTAHRVSSPHFQ</sequence>
<keyword evidence="2" id="KW-1185">Reference proteome</keyword>